<evidence type="ECO:0000256" key="1">
    <source>
        <dbReference type="SAM" id="Phobius"/>
    </source>
</evidence>
<protein>
    <recommendedName>
        <fullName evidence="2">Tlde1 domain-containing protein</fullName>
    </recommendedName>
</protein>
<proteinExistence type="predicted"/>
<gene>
    <name evidence="3" type="ORF">QO002_003046</name>
</gene>
<feature type="transmembrane region" description="Helical" evidence="1">
    <location>
        <begin position="27"/>
        <end position="49"/>
    </location>
</feature>
<dbReference type="InterPro" id="IPR021225">
    <property type="entry name" value="Tlde1_dom"/>
</dbReference>
<sequence>MASAVHTSSRAGIAGKSAAGTRGSRQFIGGAAALGMVVAASAWAIATFATMQGMAHSSPGSAHFETSLGLKAIDRSAPQMRNVQLAKFSRLPGLKLELDAIASAAPVKAVVATAGAKLEVAALTKALTRSMIVVARAESLTTGSIPTTVDGKPASMATALLEPAKIEPGGLTKPFNLVMSDEDQAMHRGLPGEGPMPLKRPGDLPKSLAAKEMDDKAVGNRPAKVKELAYAKPDMKVFEDDDENDAKPNFRGRRGTAYYDISAGVVYMPNGERLEAHSGIGKMRDNPDFVHIKMRGPTPPGTYKVTLRETLFHGVEAVRLTPTNGVAPHGRVGLLAHSYLLRNRGDSHGCVAFANYPKFLKAFKRGEITHMVIVESMKGGFSAPKKTLASLFSRDS</sequence>
<feature type="domain" description="Tlde1" evidence="2">
    <location>
        <begin position="273"/>
        <end position="375"/>
    </location>
</feature>
<dbReference type="EMBL" id="JAUSVF010000001">
    <property type="protein sequence ID" value="MDQ0320908.1"/>
    <property type="molecule type" value="Genomic_DNA"/>
</dbReference>
<evidence type="ECO:0000259" key="2">
    <source>
        <dbReference type="Pfam" id="PF10908"/>
    </source>
</evidence>
<keyword evidence="1" id="KW-1133">Transmembrane helix</keyword>
<evidence type="ECO:0000313" key="4">
    <source>
        <dbReference type="Proteomes" id="UP001230207"/>
    </source>
</evidence>
<dbReference type="RefSeq" id="WP_307231063.1">
    <property type="nucleotide sequence ID" value="NZ_JAUSVF010000001.1"/>
</dbReference>
<name>A0ABU0BRN3_9HYPH</name>
<dbReference type="Proteomes" id="UP001230207">
    <property type="component" value="Unassembled WGS sequence"/>
</dbReference>
<organism evidence="3 4">
    <name type="scientific">Pararhizobium capsulatum DSM 1112</name>
    <dbReference type="NCBI Taxonomy" id="1121113"/>
    <lineage>
        <taxon>Bacteria</taxon>
        <taxon>Pseudomonadati</taxon>
        <taxon>Pseudomonadota</taxon>
        <taxon>Alphaproteobacteria</taxon>
        <taxon>Hyphomicrobiales</taxon>
        <taxon>Rhizobiaceae</taxon>
        <taxon>Rhizobium/Agrobacterium group</taxon>
        <taxon>Pararhizobium</taxon>
    </lineage>
</organism>
<accession>A0ABU0BRN3</accession>
<keyword evidence="1" id="KW-0472">Membrane</keyword>
<dbReference type="Pfam" id="PF10908">
    <property type="entry name" value="Tlde1_dom"/>
    <property type="match status" value="1"/>
</dbReference>
<reference evidence="3 4" key="1">
    <citation type="submission" date="2023-07" db="EMBL/GenBank/DDBJ databases">
        <title>Genomic Encyclopedia of Type Strains, Phase IV (KMG-IV): sequencing the most valuable type-strain genomes for metagenomic binning, comparative biology and taxonomic classification.</title>
        <authorList>
            <person name="Goeker M."/>
        </authorList>
    </citation>
    <scope>NUCLEOTIDE SEQUENCE [LARGE SCALE GENOMIC DNA]</scope>
    <source>
        <strain evidence="3 4">DSM 1112</strain>
    </source>
</reference>
<keyword evidence="4" id="KW-1185">Reference proteome</keyword>
<evidence type="ECO:0000313" key="3">
    <source>
        <dbReference type="EMBL" id="MDQ0320908.1"/>
    </source>
</evidence>
<keyword evidence="1" id="KW-0812">Transmembrane</keyword>
<comment type="caution">
    <text evidence="3">The sequence shown here is derived from an EMBL/GenBank/DDBJ whole genome shotgun (WGS) entry which is preliminary data.</text>
</comment>